<dbReference type="Pfam" id="PF01451">
    <property type="entry name" value="LMWPc"/>
    <property type="match status" value="1"/>
</dbReference>
<dbReference type="PANTHER" id="PTHR43428:SF1">
    <property type="entry name" value="ARSENATE REDUCTASE"/>
    <property type="match status" value="1"/>
</dbReference>
<sequence>MNSKPLNILILCTANSARSILSEAIANHLGGERVRAYSAGSKPGGAPNPAALRLIARKGLSAAGFSSKSWDVFALDDAPRMDLVITVCDNAAGESCPVWPGAPVKAHWGIPDPAGKGETPDEVDAAFEAAWDLLEARFSALMAVPFEKLEPAELQQRLTAIGAMDGGTALSRNLNETGGVA</sequence>
<dbReference type="Proteomes" id="UP000004291">
    <property type="component" value="Chromosome"/>
</dbReference>
<dbReference type="EC" id="1.20.4.1" evidence="3"/>
<dbReference type="SUPFAM" id="SSF52788">
    <property type="entry name" value="Phosphotyrosine protein phosphatases I"/>
    <property type="match status" value="1"/>
</dbReference>
<dbReference type="Gene3D" id="3.40.50.2300">
    <property type="match status" value="1"/>
</dbReference>
<dbReference type="CDD" id="cd16345">
    <property type="entry name" value="LMWP_ArsC"/>
    <property type="match status" value="1"/>
</dbReference>
<evidence type="ECO:0000313" key="3">
    <source>
        <dbReference type="EMBL" id="EDQ33572.1"/>
    </source>
</evidence>
<dbReference type="PANTHER" id="PTHR43428">
    <property type="entry name" value="ARSENATE REDUCTASE"/>
    <property type="match status" value="1"/>
</dbReference>
<dbReference type="InterPro" id="IPR023485">
    <property type="entry name" value="Ptyr_pPase"/>
</dbReference>
<evidence type="ECO:0000259" key="2">
    <source>
        <dbReference type="SMART" id="SM00226"/>
    </source>
</evidence>
<reference evidence="3 4" key="1">
    <citation type="submission" date="2007-10" db="EMBL/GenBank/DDBJ databases">
        <authorList>
            <person name="Wagner-Dobler I."/>
            <person name="Ferriera S."/>
            <person name="Johnson J."/>
            <person name="Kravitz S."/>
            <person name="Beeson K."/>
            <person name="Sutton G."/>
            <person name="Rogers Y.-H."/>
            <person name="Friedman R."/>
            <person name="Frazier M."/>
            <person name="Venter J.C."/>
        </authorList>
    </citation>
    <scope>NUCLEOTIDE SEQUENCE [LARGE SCALE GENOMIC DNA]</scope>
    <source>
        <strain evidence="3 4">DFL-43</strain>
    </source>
</reference>
<dbReference type="eggNOG" id="COG0394">
    <property type="taxonomic scope" value="Bacteria"/>
</dbReference>
<reference evidence="3 4" key="2">
    <citation type="submission" date="2012-06" db="EMBL/GenBank/DDBJ databases">
        <authorList>
            <person name="Fiebig A."/>
        </authorList>
    </citation>
    <scope>NUCLEOTIDE SEQUENCE [LARGE SCALE GENOMIC DNA]</scope>
    <source>
        <strain evidence="3 4">DFL-43</strain>
    </source>
</reference>
<organism evidence="3 4">
    <name type="scientific">Hoeflea phototrophica (strain DSM 17068 / NCIMB 14078 / DFL-43)</name>
    <dbReference type="NCBI Taxonomy" id="411684"/>
    <lineage>
        <taxon>Bacteria</taxon>
        <taxon>Pseudomonadati</taxon>
        <taxon>Pseudomonadota</taxon>
        <taxon>Alphaproteobacteria</taxon>
        <taxon>Hyphomicrobiales</taxon>
        <taxon>Rhizobiaceae</taxon>
        <taxon>Hoeflea</taxon>
    </lineage>
</organism>
<evidence type="ECO:0000256" key="1">
    <source>
        <dbReference type="ARBA" id="ARBA00022849"/>
    </source>
</evidence>
<comment type="caution">
    <text evidence="3">The sequence shown here is derived from an EMBL/GenBank/DDBJ whole genome shotgun (WGS) entry which is preliminary data.</text>
</comment>
<evidence type="ECO:0000313" key="4">
    <source>
        <dbReference type="Proteomes" id="UP000004291"/>
    </source>
</evidence>
<dbReference type="GO" id="GO:0008794">
    <property type="term" value="F:arsenate reductase (glutaredoxin) activity"/>
    <property type="evidence" value="ECO:0007669"/>
    <property type="project" value="UniProtKB-EC"/>
</dbReference>
<protein>
    <submittedName>
        <fullName evidence="3">Protein-tyrosine-phosphatase</fullName>
        <ecNumber evidence="3">1.20.4.1</ecNumber>
    </submittedName>
</protein>
<gene>
    <name evidence="3" type="ORF">HPDFL43_10057</name>
</gene>
<feature type="domain" description="Phosphotyrosine protein phosphatase I" evidence="2">
    <location>
        <begin position="6"/>
        <end position="144"/>
    </location>
</feature>
<dbReference type="GO" id="GO:0046685">
    <property type="term" value="P:response to arsenic-containing substance"/>
    <property type="evidence" value="ECO:0007669"/>
    <property type="project" value="UniProtKB-KW"/>
</dbReference>
<dbReference type="RefSeq" id="WP_007197787.1">
    <property type="nucleotide sequence ID" value="NZ_CM002917.1"/>
</dbReference>
<proteinExistence type="predicted"/>
<dbReference type="AlphaFoldDB" id="A9D6R0"/>
<keyword evidence="1" id="KW-0059">Arsenical resistance</keyword>
<accession>A9D6R0</accession>
<dbReference type="EMBL" id="ABIA03000002">
    <property type="protein sequence ID" value="EDQ33572.1"/>
    <property type="molecule type" value="Genomic_DNA"/>
</dbReference>
<keyword evidence="4" id="KW-1185">Reference proteome</keyword>
<dbReference type="InterPro" id="IPR036196">
    <property type="entry name" value="Ptyr_pPase_sf"/>
</dbReference>
<dbReference type="SMART" id="SM00226">
    <property type="entry name" value="LMWPc"/>
    <property type="match status" value="1"/>
</dbReference>
<dbReference type="HOGENOM" id="CLU_071415_3_0_5"/>
<name>A9D6R0_HOEPD</name>
<keyword evidence="3" id="KW-0560">Oxidoreductase</keyword>
<dbReference type="STRING" id="411684.HPDFL43_10057"/>